<dbReference type="Proteomes" id="UP001300012">
    <property type="component" value="Unassembled WGS sequence"/>
</dbReference>
<evidence type="ECO:0000313" key="2">
    <source>
        <dbReference type="Proteomes" id="UP001300012"/>
    </source>
</evidence>
<dbReference type="RefSeq" id="WP_258212431.1">
    <property type="nucleotide sequence ID" value="NZ_JANQBD010000003.1"/>
</dbReference>
<reference evidence="1 2" key="1">
    <citation type="submission" date="2022-08" db="EMBL/GenBank/DDBJ databases">
        <title>Paenibacillus endoradicis sp. nov., Paenibacillus radicibacter sp. nov and Paenibacillus pararadicis sp. nov., three cold-adapted plant growth-promoting bacteria isolated from root of Larix gmelinii in Great Khingan.</title>
        <authorList>
            <person name="Xue H."/>
        </authorList>
    </citation>
    <scope>NUCLEOTIDE SEQUENCE [LARGE SCALE GENOMIC DNA]</scope>
    <source>
        <strain evidence="1 2">N5-1-1-5</strain>
    </source>
</reference>
<organism evidence="1 2">
    <name type="scientific">Paenibacillus radicis</name>
    <name type="common">ex Xue et al. 2023</name>
    <dbReference type="NCBI Taxonomy" id="2972489"/>
    <lineage>
        <taxon>Bacteria</taxon>
        <taxon>Bacillati</taxon>
        <taxon>Bacillota</taxon>
        <taxon>Bacilli</taxon>
        <taxon>Bacillales</taxon>
        <taxon>Paenibacillaceae</taxon>
        <taxon>Paenibacillus</taxon>
    </lineage>
</organism>
<name>A0ABT1YCA7_9BACL</name>
<evidence type="ECO:0000313" key="1">
    <source>
        <dbReference type="EMBL" id="MCR8630828.1"/>
    </source>
</evidence>
<dbReference type="EMBL" id="JANQBD010000003">
    <property type="protein sequence ID" value="MCR8630828.1"/>
    <property type="molecule type" value="Genomic_DNA"/>
</dbReference>
<keyword evidence="2" id="KW-1185">Reference proteome</keyword>
<protein>
    <submittedName>
        <fullName evidence="1">Uncharacterized protein</fullName>
    </submittedName>
</protein>
<gene>
    <name evidence="1" type="ORF">NV381_06385</name>
</gene>
<accession>A0ABT1YCA7</accession>
<proteinExistence type="predicted"/>
<comment type="caution">
    <text evidence="1">The sequence shown here is derived from an EMBL/GenBank/DDBJ whole genome shotgun (WGS) entry which is preliminary data.</text>
</comment>
<sequence>MQDKPYFCPNCRSNRVKFSVISSFSQRFLKDALSGSVQEVTEAQQIQEAEPIIQCLVCSFTGNEMRFIKQAEREPRMTTSTDPSYT</sequence>